<name>A0A8J8MNS7_9FIRM</name>
<dbReference type="GO" id="GO:0005737">
    <property type="term" value="C:cytoplasm"/>
    <property type="evidence" value="ECO:0007669"/>
    <property type="project" value="UniProtKB-SubCell"/>
</dbReference>
<dbReference type="InterPro" id="IPR002104">
    <property type="entry name" value="Integrase_catalytic"/>
</dbReference>
<keyword evidence="4" id="KW-0233">DNA recombination</keyword>
<comment type="subcellular location">
    <subcellularLocation>
        <location evidence="1">Cytoplasm</location>
    </subcellularLocation>
</comment>
<evidence type="ECO:0000256" key="1">
    <source>
        <dbReference type="ARBA" id="ARBA00004496"/>
    </source>
</evidence>
<dbReference type="PROSITE" id="PS51898">
    <property type="entry name" value="TYR_RECOMBINASE"/>
    <property type="match status" value="1"/>
</dbReference>
<keyword evidence="7" id="KW-1185">Reference proteome</keyword>
<dbReference type="EMBL" id="CP058649">
    <property type="protein sequence ID" value="QUI24894.1"/>
    <property type="molecule type" value="Genomic_DNA"/>
</dbReference>
<evidence type="ECO:0000313" key="6">
    <source>
        <dbReference type="EMBL" id="QUI24894.1"/>
    </source>
</evidence>
<keyword evidence="3" id="KW-0238">DNA-binding</keyword>
<dbReference type="AlphaFoldDB" id="A0A8J8MNS7"/>
<dbReference type="KEGG" id="vpy:HZI73_22465"/>
<dbReference type="RefSeq" id="WP_212695594.1">
    <property type="nucleotide sequence ID" value="NZ_CP058649.1"/>
</dbReference>
<dbReference type="InterPro" id="IPR013762">
    <property type="entry name" value="Integrase-like_cat_sf"/>
</dbReference>
<dbReference type="GO" id="GO:0006310">
    <property type="term" value="P:DNA recombination"/>
    <property type="evidence" value="ECO:0007669"/>
    <property type="project" value="UniProtKB-KW"/>
</dbReference>
<evidence type="ECO:0000313" key="7">
    <source>
        <dbReference type="Proteomes" id="UP000683246"/>
    </source>
</evidence>
<sequence>MNKVLESNKHLLERYRFICRGKGLTNKSIEAICNQDLKIYLRWLGERDALSVTHLGIQDFLMYCTIKRKNGDQALNRKHTNLNMFYKRLIVQMDLDIKNPVEKVDKPKVRKKVKSYLKMCEYNQMINFLEEESNYRGLALCSMMYSSGCRLAEIHQLNRNSLDHSARRFVVTGKGQKQRQCIFSQDASNKVIAYIGTRKDDNEALFVTSKANRLSEKGIQDYVKRLGRRAGVEQNVHPHLFRHGRAMQLLKGGASLETIQRVLGHESIATTQIYAHMDYDSVQNAVDQIDNKKAVIQLAA</sequence>
<reference evidence="6" key="1">
    <citation type="submission" date="2020-07" db="EMBL/GenBank/DDBJ databases">
        <title>Vallitalea pronyensis genome.</title>
        <authorList>
            <person name="Postec A."/>
        </authorList>
    </citation>
    <scope>NUCLEOTIDE SEQUENCE</scope>
    <source>
        <strain evidence="6">FatNI3</strain>
    </source>
</reference>
<dbReference type="PANTHER" id="PTHR30349">
    <property type="entry name" value="PHAGE INTEGRASE-RELATED"/>
    <property type="match status" value="1"/>
</dbReference>
<dbReference type="Gene3D" id="1.10.150.130">
    <property type="match status" value="1"/>
</dbReference>
<dbReference type="Gene3D" id="1.10.443.10">
    <property type="entry name" value="Intergrase catalytic core"/>
    <property type="match status" value="1"/>
</dbReference>
<gene>
    <name evidence="6" type="ORF">HZI73_22465</name>
</gene>
<evidence type="ECO:0000256" key="3">
    <source>
        <dbReference type="ARBA" id="ARBA00023125"/>
    </source>
</evidence>
<keyword evidence="2" id="KW-0229">DNA integration</keyword>
<evidence type="ECO:0000259" key="5">
    <source>
        <dbReference type="PROSITE" id="PS51898"/>
    </source>
</evidence>
<feature type="domain" description="Tyr recombinase" evidence="5">
    <location>
        <begin position="112"/>
        <end position="287"/>
    </location>
</feature>
<organism evidence="6 7">
    <name type="scientific">Vallitalea pronyensis</name>
    <dbReference type="NCBI Taxonomy" id="1348613"/>
    <lineage>
        <taxon>Bacteria</taxon>
        <taxon>Bacillati</taxon>
        <taxon>Bacillota</taxon>
        <taxon>Clostridia</taxon>
        <taxon>Lachnospirales</taxon>
        <taxon>Vallitaleaceae</taxon>
        <taxon>Vallitalea</taxon>
    </lineage>
</organism>
<accession>A0A8J8MNS7</accession>
<evidence type="ECO:0000256" key="4">
    <source>
        <dbReference type="ARBA" id="ARBA00023172"/>
    </source>
</evidence>
<dbReference type="GO" id="GO:0003677">
    <property type="term" value="F:DNA binding"/>
    <property type="evidence" value="ECO:0007669"/>
    <property type="project" value="UniProtKB-KW"/>
</dbReference>
<evidence type="ECO:0000256" key="2">
    <source>
        <dbReference type="ARBA" id="ARBA00022908"/>
    </source>
</evidence>
<dbReference type="GO" id="GO:0015074">
    <property type="term" value="P:DNA integration"/>
    <property type="evidence" value="ECO:0007669"/>
    <property type="project" value="UniProtKB-KW"/>
</dbReference>
<dbReference type="Proteomes" id="UP000683246">
    <property type="component" value="Chromosome"/>
</dbReference>
<protein>
    <submittedName>
        <fullName evidence="6">DUF3435 domain-containing protein</fullName>
    </submittedName>
</protein>
<dbReference type="InterPro" id="IPR050090">
    <property type="entry name" value="Tyrosine_recombinase_XerCD"/>
</dbReference>
<dbReference type="InterPro" id="IPR011010">
    <property type="entry name" value="DNA_brk_join_enz"/>
</dbReference>
<dbReference type="Pfam" id="PF00589">
    <property type="entry name" value="Phage_integrase"/>
    <property type="match status" value="1"/>
</dbReference>
<dbReference type="InterPro" id="IPR010998">
    <property type="entry name" value="Integrase_recombinase_N"/>
</dbReference>
<dbReference type="SUPFAM" id="SSF56349">
    <property type="entry name" value="DNA breaking-rejoining enzymes"/>
    <property type="match status" value="1"/>
</dbReference>
<proteinExistence type="predicted"/>
<dbReference type="PANTHER" id="PTHR30349:SF77">
    <property type="entry name" value="TYROSINE RECOMBINASE XERC"/>
    <property type="match status" value="1"/>
</dbReference>